<feature type="transmembrane region" description="Helical" evidence="1">
    <location>
        <begin position="6"/>
        <end position="28"/>
    </location>
</feature>
<protein>
    <submittedName>
        <fullName evidence="2">Uncharacterized protein</fullName>
    </submittedName>
</protein>
<keyword evidence="1" id="KW-1133">Transmembrane helix</keyword>
<evidence type="ECO:0000256" key="1">
    <source>
        <dbReference type="SAM" id="Phobius"/>
    </source>
</evidence>
<keyword evidence="1" id="KW-0812">Transmembrane</keyword>
<evidence type="ECO:0000313" key="2">
    <source>
        <dbReference type="EMBL" id="SUX26180.1"/>
    </source>
</evidence>
<evidence type="ECO:0000313" key="3">
    <source>
        <dbReference type="Proteomes" id="UP000254161"/>
    </source>
</evidence>
<dbReference type="EMBL" id="UFUZ01000001">
    <property type="protein sequence ID" value="SUX26180.1"/>
    <property type="molecule type" value="Genomic_DNA"/>
</dbReference>
<name>A0A381EGW7_CAMUP</name>
<organism evidence="2 3">
    <name type="scientific">Campylobacter upsaliensis</name>
    <dbReference type="NCBI Taxonomy" id="28080"/>
    <lineage>
        <taxon>Bacteria</taxon>
        <taxon>Pseudomonadati</taxon>
        <taxon>Campylobacterota</taxon>
        <taxon>Epsilonproteobacteria</taxon>
        <taxon>Campylobacterales</taxon>
        <taxon>Campylobacteraceae</taxon>
        <taxon>Campylobacter</taxon>
    </lineage>
</organism>
<accession>A0A381EGW7</accession>
<reference evidence="2 3" key="1">
    <citation type="submission" date="2018-06" db="EMBL/GenBank/DDBJ databases">
        <authorList>
            <consortium name="Pathogen Informatics"/>
            <person name="Doyle S."/>
        </authorList>
    </citation>
    <scope>NUCLEOTIDE SEQUENCE [LARGE SCALE GENOMIC DNA]</scope>
    <source>
        <strain evidence="2 3">NCTC12264</strain>
    </source>
</reference>
<sequence length="38" mass="4529">MVKEWVANLNSTEILILFFLTAILFYALKKVEEKKKEQ</sequence>
<dbReference type="Proteomes" id="UP000254161">
    <property type="component" value="Unassembled WGS sequence"/>
</dbReference>
<proteinExistence type="predicted"/>
<dbReference type="AlphaFoldDB" id="A0A381EGW7"/>
<gene>
    <name evidence="2" type="ORF">NCTC12264_00401</name>
</gene>
<keyword evidence="1" id="KW-0472">Membrane</keyword>